<dbReference type="AlphaFoldDB" id="A0A897N6Q4"/>
<reference evidence="2" key="1">
    <citation type="submission" date="2020-11" db="EMBL/GenBank/DDBJ databases">
        <title>Carbohydrate-dependent, anaerobic sulfur respiration: A novel catabolism in halophilic archaea.</title>
        <authorList>
            <person name="Sorokin D.Y."/>
            <person name="Messina E."/>
            <person name="Smedile F."/>
            <person name="La Cono V."/>
            <person name="Hallsworth J.E."/>
            <person name="Yakimov M.M."/>
        </authorList>
    </citation>
    <scope>NUCLEOTIDE SEQUENCE</scope>
    <source>
        <strain evidence="2">HSR12-1</strain>
    </source>
</reference>
<dbReference type="GeneID" id="68855310"/>
<evidence type="ECO:0000313" key="3">
    <source>
        <dbReference type="Proteomes" id="UP000663525"/>
    </source>
</evidence>
<evidence type="ECO:0000313" key="2">
    <source>
        <dbReference type="EMBL" id="QSG06056.1"/>
    </source>
</evidence>
<accession>A0A897N6Q4</accession>
<dbReference type="Proteomes" id="UP000663525">
    <property type="component" value="Chromosome"/>
</dbReference>
<evidence type="ECO:0000256" key="1">
    <source>
        <dbReference type="SAM" id="MobiDB-lite"/>
    </source>
</evidence>
<dbReference type="RefSeq" id="WP_229112434.1">
    <property type="nucleotide sequence ID" value="NZ_CP064787.1"/>
</dbReference>
<proteinExistence type="predicted"/>
<gene>
    <name evidence="2" type="ORF">HSR121_1720</name>
</gene>
<sequence>MRLTKAVEQFETHTYPATTEELIEAYGETELTLPNGTETLGEVLGRFESETFETAGDARTAAYCAVSSKGIGRKYYSDRDPIAPGEDGPDPLSL</sequence>
<dbReference type="InterPro" id="IPR043899">
    <property type="entry name" value="DUF5789"/>
</dbReference>
<dbReference type="EMBL" id="CP064787">
    <property type="protein sequence ID" value="QSG06056.1"/>
    <property type="molecule type" value="Genomic_DNA"/>
</dbReference>
<organism evidence="2 3">
    <name type="scientific">Halapricum desulfuricans</name>
    <dbReference type="NCBI Taxonomy" id="2841257"/>
    <lineage>
        <taxon>Archaea</taxon>
        <taxon>Methanobacteriati</taxon>
        <taxon>Methanobacteriota</taxon>
        <taxon>Stenosarchaea group</taxon>
        <taxon>Halobacteria</taxon>
        <taxon>Halobacteriales</taxon>
        <taxon>Haloarculaceae</taxon>
        <taxon>Halapricum</taxon>
    </lineage>
</organism>
<dbReference type="Pfam" id="PF19102">
    <property type="entry name" value="DUF5789"/>
    <property type="match status" value="1"/>
</dbReference>
<feature type="region of interest" description="Disordered" evidence="1">
    <location>
        <begin position="74"/>
        <end position="94"/>
    </location>
</feature>
<name>A0A897N6Q4_9EURY</name>
<protein>
    <recommendedName>
        <fullName evidence="4">DUF2795 domain-containing protein</fullName>
    </recommendedName>
</protein>
<evidence type="ECO:0008006" key="4">
    <source>
        <dbReference type="Google" id="ProtNLM"/>
    </source>
</evidence>